<feature type="non-terminal residue" evidence="2">
    <location>
        <position position="1"/>
    </location>
</feature>
<feature type="domain" description="PRELI/MSF1" evidence="1">
    <location>
        <begin position="1"/>
        <end position="169"/>
    </location>
</feature>
<gene>
    <name evidence="2" type="primary">slmo</name>
    <name evidence="2" type="ORF">GZH46_02443</name>
</gene>
<sequence length="169" mass="19379">MRIWESEHKFNHNWETVVSASLKKYPNPITTAVVGIDVLDRKVTNGVLKSNRLILSEWNLPNWGKRLVGSPSCFATELSEVDAKRRTMRLVTKNLTLCHKLSFEEKLTYTPHPEDPNCTLLKQEAVISVFGVPLSSYLEDFLTRHISANANKGRQAIEWVINQSYKRNI</sequence>
<comment type="caution">
    <text evidence="2">The sequence shown here is derived from an EMBL/GenBank/DDBJ whole genome shotgun (WGS) entry which is preliminary data.</text>
</comment>
<dbReference type="Proteomes" id="UP000825002">
    <property type="component" value="Unassembled WGS sequence"/>
</dbReference>
<organism evidence="2 3">
    <name type="scientific">Fragariocoptes setiger</name>
    <dbReference type="NCBI Taxonomy" id="1670756"/>
    <lineage>
        <taxon>Eukaryota</taxon>
        <taxon>Metazoa</taxon>
        <taxon>Ecdysozoa</taxon>
        <taxon>Arthropoda</taxon>
        <taxon>Chelicerata</taxon>
        <taxon>Arachnida</taxon>
        <taxon>Acari</taxon>
        <taxon>Acariformes</taxon>
        <taxon>Trombidiformes</taxon>
        <taxon>Prostigmata</taxon>
        <taxon>Eupodina</taxon>
        <taxon>Eriophyoidea</taxon>
        <taxon>Phytoptidae</taxon>
        <taxon>Fragariocoptes</taxon>
    </lineage>
</organism>
<dbReference type="Pfam" id="PF04707">
    <property type="entry name" value="PRELI"/>
    <property type="match status" value="1"/>
</dbReference>
<dbReference type="PROSITE" id="PS50904">
    <property type="entry name" value="PRELI_MSF1"/>
    <property type="match status" value="1"/>
</dbReference>
<name>A0ABQ7S6K6_9ACAR</name>
<protein>
    <submittedName>
        <fullName evidence="2">Protein slowmo</fullName>
    </submittedName>
</protein>
<evidence type="ECO:0000313" key="3">
    <source>
        <dbReference type="Proteomes" id="UP000825002"/>
    </source>
</evidence>
<accession>A0ABQ7S6K6</accession>
<evidence type="ECO:0000313" key="2">
    <source>
        <dbReference type="EMBL" id="KAG9509050.1"/>
    </source>
</evidence>
<dbReference type="InterPro" id="IPR006797">
    <property type="entry name" value="PRELI/MSF1_dom"/>
</dbReference>
<dbReference type="InterPro" id="IPR037365">
    <property type="entry name" value="Slowmo/Ups"/>
</dbReference>
<dbReference type="EMBL" id="JAIFTH010000714">
    <property type="protein sequence ID" value="KAG9509050.1"/>
    <property type="molecule type" value="Genomic_DNA"/>
</dbReference>
<proteinExistence type="predicted"/>
<dbReference type="PANTHER" id="PTHR11158">
    <property type="entry name" value="MSF1/PX19 RELATED"/>
    <property type="match status" value="1"/>
</dbReference>
<keyword evidence="3" id="KW-1185">Reference proteome</keyword>
<reference evidence="2 3" key="1">
    <citation type="submission" date="2020-10" db="EMBL/GenBank/DDBJ databases">
        <authorList>
            <person name="Klimov P.B."/>
            <person name="Dyachkov S.M."/>
            <person name="Chetverikov P.E."/>
        </authorList>
    </citation>
    <scope>NUCLEOTIDE SEQUENCE [LARGE SCALE GENOMIC DNA]</scope>
    <source>
        <strain evidence="2">BMOC 18-1129-001#AD2665</strain>
        <tissue evidence="2">Entire mites</tissue>
    </source>
</reference>
<evidence type="ECO:0000259" key="1">
    <source>
        <dbReference type="PROSITE" id="PS50904"/>
    </source>
</evidence>